<protein>
    <submittedName>
        <fullName evidence="5">Adenosine deaminase</fullName>
    </submittedName>
</protein>
<dbReference type="SMART" id="SM00342">
    <property type="entry name" value="HTH_ARAC"/>
    <property type="match status" value="1"/>
</dbReference>
<dbReference type="GeneID" id="93673490"/>
<dbReference type="InterPro" id="IPR009057">
    <property type="entry name" value="Homeodomain-like_sf"/>
</dbReference>
<evidence type="ECO:0000256" key="2">
    <source>
        <dbReference type="ARBA" id="ARBA00023125"/>
    </source>
</evidence>
<dbReference type="Gene3D" id="1.10.10.60">
    <property type="entry name" value="Homeodomain-like"/>
    <property type="match status" value="1"/>
</dbReference>
<keyword evidence="1" id="KW-0805">Transcription regulation</keyword>
<name>A0A379FSP0_PRORE</name>
<dbReference type="GO" id="GO:0003700">
    <property type="term" value="F:DNA-binding transcription factor activity"/>
    <property type="evidence" value="ECO:0007669"/>
    <property type="project" value="InterPro"/>
</dbReference>
<dbReference type="PANTHER" id="PTHR46796:SF13">
    <property type="entry name" value="HTH-TYPE TRANSCRIPTIONAL ACTIVATOR RHAS"/>
    <property type="match status" value="1"/>
</dbReference>
<evidence type="ECO:0000259" key="4">
    <source>
        <dbReference type="PROSITE" id="PS01124"/>
    </source>
</evidence>
<dbReference type="PANTHER" id="PTHR46796">
    <property type="entry name" value="HTH-TYPE TRANSCRIPTIONAL ACTIVATOR RHAS-RELATED"/>
    <property type="match status" value="1"/>
</dbReference>
<gene>
    <name evidence="5" type="ORF">NCTC11801_02653</name>
</gene>
<evidence type="ECO:0000313" key="6">
    <source>
        <dbReference type="Proteomes" id="UP000254208"/>
    </source>
</evidence>
<evidence type="ECO:0000256" key="3">
    <source>
        <dbReference type="ARBA" id="ARBA00023163"/>
    </source>
</evidence>
<accession>A0A379FSP0</accession>
<dbReference type="SUPFAM" id="SSF46689">
    <property type="entry name" value="Homeodomain-like"/>
    <property type="match status" value="1"/>
</dbReference>
<dbReference type="RefSeq" id="WP_254178857.1">
    <property type="nucleotide sequence ID" value="NZ_CP077317.1"/>
</dbReference>
<dbReference type="EMBL" id="UGTZ01000001">
    <property type="protein sequence ID" value="SUC31696.1"/>
    <property type="molecule type" value="Genomic_DNA"/>
</dbReference>
<dbReference type="AlphaFoldDB" id="A0A379FSP0"/>
<dbReference type="PROSITE" id="PS01124">
    <property type="entry name" value="HTH_ARAC_FAMILY_2"/>
    <property type="match status" value="1"/>
</dbReference>
<proteinExistence type="predicted"/>
<sequence>MMLKQYYPPDELKSFVSSILIIKEFTEAIKIFPGTGAEIWVSSDAFCMTTESDSVADSYQLIIPRVNTFTASPNHSKVMVLRIRHDALRFLLPQSTLNYTDKPIALSGIWEDRWFEALANSSFKELLECFNKTKAKKKPHFIDEILELLYRNPTKKITEIAEETGLDVRVIQKEFLKEYGITPKRYQINCRLEHVLKSMVVEQDTYRWFETGYYDQSHFYRDFKRYFTMTPSAFLKSSYSLFYNTKTKYPLR</sequence>
<evidence type="ECO:0000313" key="5">
    <source>
        <dbReference type="EMBL" id="SUC31696.1"/>
    </source>
</evidence>
<keyword evidence="2" id="KW-0238">DNA-binding</keyword>
<keyword evidence="3" id="KW-0804">Transcription</keyword>
<organism evidence="5 6">
    <name type="scientific">Providencia rettgeri</name>
    <dbReference type="NCBI Taxonomy" id="587"/>
    <lineage>
        <taxon>Bacteria</taxon>
        <taxon>Pseudomonadati</taxon>
        <taxon>Pseudomonadota</taxon>
        <taxon>Gammaproteobacteria</taxon>
        <taxon>Enterobacterales</taxon>
        <taxon>Morganellaceae</taxon>
        <taxon>Providencia</taxon>
    </lineage>
</organism>
<dbReference type="Proteomes" id="UP000254208">
    <property type="component" value="Unassembled WGS sequence"/>
</dbReference>
<evidence type="ECO:0000256" key="1">
    <source>
        <dbReference type="ARBA" id="ARBA00023015"/>
    </source>
</evidence>
<reference evidence="5 6" key="1">
    <citation type="submission" date="2018-06" db="EMBL/GenBank/DDBJ databases">
        <authorList>
            <consortium name="Pathogen Informatics"/>
            <person name="Doyle S."/>
        </authorList>
    </citation>
    <scope>NUCLEOTIDE SEQUENCE [LARGE SCALE GENOMIC DNA]</scope>
    <source>
        <strain evidence="5 6">NCTC11801</strain>
    </source>
</reference>
<dbReference type="Pfam" id="PF12833">
    <property type="entry name" value="HTH_18"/>
    <property type="match status" value="1"/>
</dbReference>
<feature type="domain" description="HTH araC/xylS-type" evidence="4">
    <location>
        <begin position="140"/>
        <end position="237"/>
    </location>
</feature>
<dbReference type="InterPro" id="IPR018060">
    <property type="entry name" value="HTH_AraC"/>
</dbReference>
<dbReference type="InterPro" id="IPR050204">
    <property type="entry name" value="AraC_XylS_family_regulators"/>
</dbReference>
<dbReference type="GO" id="GO:0043565">
    <property type="term" value="F:sequence-specific DNA binding"/>
    <property type="evidence" value="ECO:0007669"/>
    <property type="project" value="InterPro"/>
</dbReference>